<feature type="region of interest" description="Disordered" evidence="1">
    <location>
        <begin position="1"/>
        <end position="43"/>
    </location>
</feature>
<sequence>MDWDQQQNDDDEDDDEDDEDFIPDEDDEDDEDDGGMLRFYDPSDTRFMGGFQLEHFLGPSTEDHINLRREESTEEDRLLNDNICQGLINSMLNSGNDLQVALAKEGLKRLEKQKRAREAKQAGKITKKHAEGKKSKQKKKKHGKHKKAEHAKR</sequence>
<keyword evidence="3" id="KW-1185">Reference proteome</keyword>
<feature type="region of interest" description="Disordered" evidence="1">
    <location>
        <begin position="112"/>
        <end position="153"/>
    </location>
</feature>
<reference evidence="2 3" key="1">
    <citation type="submission" date="2016-07" db="EMBL/GenBank/DDBJ databases">
        <title>Pervasive Adenine N6-methylation of Active Genes in Fungi.</title>
        <authorList>
            <consortium name="DOE Joint Genome Institute"/>
            <person name="Mondo S.J."/>
            <person name="Dannebaum R.O."/>
            <person name="Kuo R.C."/>
            <person name="Labutti K."/>
            <person name="Haridas S."/>
            <person name="Kuo A."/>
            <person name="Salamov A."/>
            <person name="Ahrendt S.R."/>
            <person name="Lipzen A."/>
            <person name="Sullivan W."/>
            <person name="Andreopoulos W.B."/>
            <person name="Clum A."/>
            <person name="Lindquist E."/>
            <person name="Daum C."/>
            <person name="Ramamoorthy G.K."/>
            <person name="Gryganskyi A."/>
            <person name="Culley D."/>
            <person name="Magnuson J.K."/>
            <person name="James T.Y."/>
            <person name="O'Malley M.A."/>
            <person name="Stajich J.E."/>
            <person name="Spatafora J.W."/>
            <person name="Visel A."/>
            <person name="Grigoriev I.V."/>
        </authorList>
    </citation>
    <scope>NUCLEOTIDE SEQUENCE [LARGE SCALE GENOMIC DNA]</scope>
    <source>
        <strain evidence="2 3">NRRL 2496</strain>
    </source>
</reference>
<organism evidence="2 3">
    <name type="scientific">Syncephalastrum racemosum</name>
    <name type="common">Filamentous fungus</name>
    <dbReference type="NCBI Taxonomy" id="13706"/>
    <lineage>
        <taxon>Eukaryota</taxon>
        <taxon>Fungi</taxon>
        <taxon>Fungi incertae sedis</taxon>
        <taxon>Mucoromycota</taxon>
        <taxon>Mucoromycotina</taxon>
        <taxon>Mucoromycetes</taxon>
        <taxon>Mucorales</taxon>
        <taxon>Syncephalastraceae</taxon>
        <taxon>Syncephalastrum</taxon>
    </lineage>
</organism>
<dbReference type="STRING" id="13706.A0A1X2HW70"/>
<accession>A0A1X2HW70</accession>
<comment type="caution">
    <text evidence="2">The sequence shown here is derived from an EMBL/GenBank/DDBJ whole genome shotgun (WGS) entry which is preliminary data.</text>
</comment>
<dbReference type="OrthoDB" id="2265977at2759"/>
<dbReference type="InParanoid" id="A0A1X2HW70"/>
<gene>
    <name evidence="2" type="ORF">BCR43DRAFT_484085</name>
</gene>
<proteinExistence type="predicted"/>
<protein>
    <submittedName>
        <fullName evidence="2">Uncharacterized protein</fullName>
    </submittedName>
</protein>
<name>A0A1X2HW70_SYNRA</name>
<evidence type="ECO:0000313" key="3">
    <source>
        <dbReference type="Proteomes" id="UP000242180"/>
    </source>
</evidence>
<dbReference type="AlphaFoldDB" id="A0A1X2HW70"/>
<evidence type="ECO:0000313" key="2">
    <source>
        <dbReference type="EMBL" id="ORZ03850.1"/>
    </source>
</evidence>
<dbReference type="Proteomes" id="UP000242180">
    <property type="component" value="Unassembled WGS sequence"/>
</dbReference>
<feature type="compositionally biased region" description="Basic residues" evidence="1">
    <location>
        <begin position="135"/>
        <end position="153"/>
    </location>
</feature>
<dbReference type="EMBL" id="MCGN01000001">
    <property type="protein sequence ID" value="ORZ03850.1"/>
    <property type="molecule type" value="Genomic_DNA"/>
</dbReference>
<evidence type="ECO:0000256" key="1">
    <source>
        <dbReference type="SAM" id="MobiDB-lite"/>
    </source>
</evidence>
<feature type="compositionally biased region" description="Acidic residues" evidence="1">
    <location>
        <begin position="1"/>
        <end position="34"/>
    </location>
</feature>